<accession>A0ABV8AQZ4</accession>
<comment type="caution">
    <text evidence="2">The sequence shown here is derived from an EMBL/GenBank/DDBJ whole genome shotgun (WGS) entry which is preliminary data.</text>
</comment>
<evidence type="ECO:0000256" key="1">
    <source>
        <dbReference type="SAM" id="Phobius"/>
    </source>
</evidence>
<gene>
    <name evidence="2" type="ORF">ACFOSV_07790</name>
</gene>
<keyword evidence="1" id="KW-0812">Transmembrane</keyword>
<sequence>MIENLPNWIELLFLITWVLTVVLFHFSNGKPTKLTLLVILWSALQSVLAYFGFYQITDSLPPRFGLVLIPSALLIVFGLLPKQRK</sequence>
<evidence type="ECO:0000313" key="3">
    <source>
        <dbReference type="Proteomes" id="UP001595805"/>
    </source>
</evidence>
<feature type="transmembrane region" description="Helical" evidence="1">
    <location>
        <begin position="60"/>
        <end position="80"/>
    </location>
</feature>
<proteinExistence type="predicted"/>
<name>A0ABV8AQZ4_9BACT</name>
<organism evidence="2 3">
    <name type="scientific">Algoriphagus namhaensis</name>
    <dbReference type="NCBI Taxonomy" id="915353"/>
    <lineage>
        <taxon>Bacteria</taxon>
        <taxon>Pseudomonadati</taxon>
        <taxon>Bacteroidota</taxon>
        <taxon>Cytophagia</taxon>
        <taxon>Cytophagales</taxon>
        <taxon>Cyclobacteriaceae</taxon>
        <taxon>Algoriphagus</taxon>
    </lineage>
</organism>
<evidence type="ECO:0000313" key="2">
    <source>
        <dbReference type="EMBL" id="MFC3880072.1"/>
    </source>
</evidence>
<feature type="transmembrane region" description="Helical" evidence="1">
    <location>
        <begin position="6"/>
        <end position="27"/>
    </location>
</feature>
<dbReference type="EMBL" id="JBHRZS010000006">
    <property type="protein sequence ID" value="MFC3880072.1"/>
    <property type="molecule type" value="Genomic_DNA"/>
</dbReference>
<keyword evidence="1" id="KW-0472">Membrane</keyword>
<protein>
    <submittedName>
        <fullName evidence="2">Uncharacterized protein</fullName>
    </submittedName>
</protein>
<keyword evidence="3" id="KW-1185">Reference proteome</keyword>
<keyword evidence="1" id="KW-1133">Transmembrane helix</keyword>
<reference evidence="3" key="1">
    <citation type="journal article" date="2019" name="Int. J. Syst. Evol. Microbiol.">
        <title>The Global Catalogue of Microorganisms (GCM) 10K type strain sequencing project: providing services to taxonomists for standard genome sequencing and annotation.</title>
        <authorList>
            <consortium name="The Broad Institute Genomics Platform"/>
            <consortium name="The Broad Institute Genome Sequencing Center for Infectious Disease"/>
            <person name="Wu L."/>
            <person name="Ma J."/>
        </authorList>
    </citation>
    <scope>NUCLEOTIDE SEQUENCE [LARGE SCALE GENOMIC DNA]</scope>
    <source>
        <strain evidence="3">CCUG 60523</strain>
    </source>
</reference>
<dbReference type="Proteomes" id="UP001595805">
    <property type="component" value="Unassembled WGS sequence"/>
</dbReference>
<feature type="transmembrane region" description="Helical" evidence="1">
    <location>
        <begin position="34"/>
        <end position="54"/>
    </location>
</feature>